<accession>A0A4Z2G7J8</accession>
<protein>
    <submittedName>
        <fullName evidence="1">Uncharacterized protein</fullName>
    </submittedName>
</protein>
<evidence type="ECO:0000313" key="2">
    <source>
        <dbReference type="Proteomes" id="UP000314294"/>
    </source>
</evidence>
<name>A0A4Z2G7J8_9TELE</name>
<keyword evidence="2" id="KW-1185">Reference proteome</keyword>
<comment type="caution">
    <text evidence="1">The sequence shown here is derived from an EMBL/GenBank/DDBJ whole genome shotgun (WGS) entry which is preliminary data.</text>
</comment>
<sequence>MGILFLNSLVLDNLVLKPHSASRSSGTTSLTSWVNTARGQGVIPLQPATGLGNGSRQDSLRGRAGMQLSFGCVDGSGGCALQDAAADVQ</sequence>
<reference evidence="1 2" key="1">
    <citation type="submission" date="2019-03" db="EMBL/GenBank/DDBJ databases">
        <title>First draft genome of Liparis tanakae, snailfish: a comprehensive survey of snailfish specific genes.</title>
        <authorList>
            <person name="Kim W."/>
            <person name="Song I."/>
            <person name="Jeong J.-H."/>
            <person name="Kim D."/>
            <person name="Kim S."/>
            <person name="Ryu S."/>
            <person name="Song J.Y."/>
            <person name="Lee S.K."/>
        </authorList>
    </citation>
    <scope>NUCLEOTIDE SEQUENCE [LARGE SCALE GENOMIC DNA]</scope>
    <source>
        <tissue evidence="1">Muscle</tissue>
    </source>
</reference>
<dbReference type="Proteomes" id="UP000314294">
    <property type="component" value="Unassembled WGS sequence"/>
</dbReference>
<dbReference type="EMBL" id="SRLO01000669">
    <property type="protein sequence ID" value="TNN49100.1"/>
    <property type="molecule type" value="Genomic_DNA"/>
</dbReference>
<dbReference type="AlphaFoldDB" id="A0A4Z2G7J8"/>
<evidence type="ECO:0000313" key="1">
    <source>
        <dbReference type="EMBL" id="TNN49100.1"/>
    </source>
</evidence>
<organism evidence="1 2">
    <name type="scientific">Liparis tanakae</name>
    <name type="common">Tanaka's snailfish</name>
    <dbReference type="NCBI Taxonomy" id="230148"/>
    <lineage>
        <taxon>Eukaryota</taxon>
        <taxon>Metazoa</taxon>
        <taxon>Chordata</taxon>
        <taxon>Craniata</taxon>
        <taxon>Vertebrata</taxon>
        <taxon>Euteleostomi</taxon>
        <taxon>Actinopterygii</taxon>
        <taxon>Neopterygii</taxon>
        <taxon>Teleostei</taxon>
        <taxon>Neoteleostei</taxon>
        <taxon>Acanthomorphata</taxon>
        <taxon>Eupercaria</taxon>
        <taxon>Perciformes</taxon>
        <taxon>Cottioidei</taxon>
        <taxon>Cottales</taxon>
        <taxon>Liparidae</taxon>
        <taxon>Liparis</taxon>
    </lineage>
</organism>
<gene>
    <name evidence="1" type="ORF">EYF80_040705</name>
</gene>
<proteinExistence type="predicted"/>